<dbReference type="SUPFAM" id="SSF52777">
    <property type="entry name" value="CoA-dependent acyltransferases"/>
    <property type="match status" value="1"/>
</dbReference>
<dbReference type="Pfam" id="PF00198">
    <property type="entry name" value="2-oxoacid_dh"/>
    <property type="match status" value="1"/>
</dbReference>
<evidence type="ECO:0000256" key="6">
    <source>
        <dbReference type="ARBA" id="ARBA00023315"/>
    </source>
</evidence>
<name>A0ABS7AJK8_9PROT</name>
<dbReference type="CDD" id="cd06849">
    <property type="entry name" value="lipoyl_domain"/>
    <property type="match status" value="1"/>
</dbReference>
<dbReference type="InterPro" id="IPR023213">
    <property type="entry name" value="CAT-like_dom_sf"/>
</dbReference>
<dbReference type="PANTHER" id="PTHR43178">
    <property type="entry name" value="DIHYDROLIPOAMIDE ACETYLTRANSFERASE COMPONENT OF PYRUVATE DEHYDROGENASE COMPLEX"/>
    <property type="match status" value="1"/>
</dbReference>
<reference evidence="11 12" key="1">
    <citation type="submission" date="2021-07" db="EMBL/GenBank/DDBJ databases">
        <authorList>
            <person name="So Y."/>
        </authorList>
    </citation>
    <scope>NUCLEOTIDE SEQUENCE [LARGE SCALE GENOMIC DNA]</scope>
    <source>
        <strain evidence="11 12">HJA6</strain>
    </source>
</reference>
<evidence type="ECO:0000256" key="3">
    <source>
        <dbReference type="ARBA" id="ARBA00011484"/>
    </source>
</evidence>
<dbReference type="Pfam" id="PF02817">
    <property type="entry name" value="E3_binding"/>
    <property type="match status" value="1"/>
</dbReference>
<dbReference type="Gene3D" id="2.40.50.100">
    <property type="match status" value="1"/>
</dbReference>
<evidence type="ECO:0000256" key="8">
    <source>
        <dbReference type="SAM" id="MobiDB-lite"/>
    </source>
</evidence>
<evidence type="ECO:0000313" key="11">
    <source>
        <dbReference type="EMBL" id="MBW6401299.1"/>
    </source>
</evidence>
<dbReference type="PROSITE" id="PS00189">
    <property type="entry name" value="LIPOYL"/>
    <property type="match status" value="1"/>
</dbReference>
<feature type="domain" description="Peripheral subunit-binding (PSBD)" evidence="10">
    <location>
        <begin position="115"/>
        <end position="152"/>
    </location>
</feature>
<comment type="subunit">
    <text evidence="3">Forms a 24-polypeptide structural core with octahedral symmetry.</text>
</comment>
<feature type="domain" description="Lipoyl-binding" evidence="9">
    <location>
        <begin position="4"/>
        <end position="79"/>
    </location>
</feature>
<dbReference type="EMBL" id="JAHYBZ010000011">
    <property type="protein sequence ID" value="MBW6401299.1"/>
    <property type="molecule type" value="Genomic_DNA"/>
</dbReference>
<evidence type="ECO:0000256" key="2">
    <source>
        <dbReference type="ARBA" id="ARBA00007317"/>
    </source>
</evidence>
<evidence type="ECO:0000256" key="5">
    <source>
        <dbReference type="ARBA" id="ARBA00022823"/>
    </source>
</evidence>
<dbReference type="EC" id="2.3.1.-" evidence="7"/>
<dbReference type="InterPro" id="IPR001078">
    <property type="entry name" value="2-oxoacid_DH_actylTfrase"/>
</dbReference>
<keyword evidence="5 7" id="KW-0450">Lipoyl</keyword>
<dbReference type="InterPro" id="IPR000089">
    <property type="entry name" value="Biotin_lipoyl"/>
</dbReference>
<comment type="caution">
    <text evidence="11">The sequence shown here is derived from an EMBL/GenBank/DDBJ whole genome shotgun (WGS) entry which is preliminary data.</text>
</comment>
<dbReference type="Gene3D" id="3.30.559.10">
    <property type="entry name" value="Chloramphenicol acetyltransferase-like domain"/>
    <property type="match status" value="1"/>
</dbReference>
<feature type="region of interest" description="Disordered" evidence="8">
    <location>
        <begin position="94"/>
        <end position="113"/>
    </location>
</feature>
<protein>
    <recommendedName>
        <fullName evidence="7">Dihydrolipoamide acetyltransferase component of pyruvate dehydrogenase complex</fullName>
        <ecNumber evidence="7">2.3.1.-</ecNumber>
    </recommendedName>
</protein>
<dbReference type="PROSITE" id="PS51826">
    <property type="entry name" value="PSBD"/>
    <property type="match status" value="1"/>
</dbReference>
<dbReference type="SUPFAM" id="SSF47005">
    <property type="entry name" value="Peripheral subunit-binding domain of 2-oxo acid dehydrogenase complex"/>
    <property type="match status" value="1"/>
</dbReference>
<evidence type="ECO:0000259" key="9">
    <source>
        <dbReference type="PROSITE" id="PS50968"/>
    </source>
</evidence>
<comment type="similarity">
    <text evidence="2 7">Belongs to the 2-oxoacid dehydrogenase family.</text>
</comment>
<dbReference type="InterPro" id="IPR003016">
    <property type="entry name" value="2-oxoA_DH_lipoyl-BS"/>
</dbReference>
<dbReference type="RefSeq" id="WP_219765883.1">
    <property type="nucleotide sequence ID" value="NZ_JAHYBZ010000011.1"/>
</dbReference>
<evidence type="ECO:0000256" key="4">
    <source>
        <dbReference type="ARBA" id="ARBA00022679"/>
    </source>
</evidence>
<keyword evidence="4 7" id="KW-0808">Transferase</keyword>
<comment type="cofactor">
    <cofactor evidence="1 7">
        <name>(R)-lipoate</name>
        <dbReference type="ChEBI" id="CHEBI:83088"/>
    </cofactor>
</comment>
<dbReference type="Proteomes" id="UP001196565">
    <property type="component" value="Unassembled WGS sequence"/>
</dbReference>
<dbReference type="InterPro" id="IPR050743">
    <property type="entry name" value="2-oxoacid_DH_E2_comp"/>
</dbReference>
<dbReference type="InterPro" id="IPR004167">
    <property type="entry name" value="PSBD"/>
</dbReference>
<accession>A0ABS7AJK8</accession>
<proteinExistence type="inferred from homology"/>
<evidence type="ECO:0000256" key="1">
    <source>
        <dbReference type="ARBA" id="ARBA00001938"/>
    </source>
</evidence>
<dbReference type="SUPFAM" id="SSF51230">
    <property type="entry name" value="Single hybrid motif"/>
    <property type="match status" value="1"/>
</dbReference>
<gene>
    <name evidence="11" type="ORF">KPL78_25805</name>
</gene>
<keyword evidence="6 7" id="KW-0012">Acyltransferase</keyword>
<sequence length="392" mass="41254">MATSAEIVMPKLGLTMTEGLLAEWRVAPGARVAAGDILFVVETEKIATDVEASGEGEILDLLTPAGSTVSVGTPVARWTGAASGSSEVVTAAPADLAEASPPPPPRRAPGDGRVLATPLARRLARERGIDLLGLAGSGPRGRIKAKDVPQSAPPAAPADDEIIALDRVRAASARRLTQAKQEMPHFYVGATAEISRLLALRDEWREIQGAPRLTVTHAVLAAMGRALLAMPELNRVWAGEGWRRLAMPDVGLAMDTPRGLFAPVLRDVGRMALDTLAKRASALVDRGRAGQLTPDELEGGSITLSNVGMFGARFLVPIVNPGQSMILGLGAMESLFRPDVNGAPALRREVTLVLSADHRVLDGAAAAAFLARIVACLERPLALLRPPTEERI</sequence>
<dbReference type="Gene3D" id="4.10.320.10">
    <property type="entry name" value="E3-binding domain"/>
    <property type="match status" value="1"/>
</dbReference>
<dbReference type="InterPro" id="IPR011053">
    <property type="entry name" value="Single_hybrid_motif"/>
</dbReference>
<dbReference type="PROSITE" id="PS50968">
    <property type="entry name" value="BIOTINYL_LIPOYL"/>
    <property type="match status" value="1"/>
</dbReference>
<dbReference type="InterPro" id="IPR036625">
    <property type="entry name" value="E3-bd_dom_sf"/>
</dbReference>
<dbReference type="Pfam" id="PF00364">
    <property type="entry name" value="Biotin_lipoyl"/>
    <property type="match status" value="1"/>
</dbReference>
<feature type="region of interest" description="Disordered" evidence="8">
    <location>
        <begin position="140"/>
        <end position="160"/>
    </location>
</feature>
<keyword evidence="12" id="KW-1185">Reference proteome</keyword>
<dbReference type="PANTHER" id="PTHR43178:SF5">
    <property type="entry name" value="LIPOAMIDE ACYLTRANSFERASE COMPONENT OF BRANCHED-CHAIN ALPHA-KETO ACID DEHYDROGENASE COMPLEX, MITOCHONDRIAL"/>
    <property type="match status" value="1"/>
</dbReference>
<evidence type="ECO:0000259" key="10">
    <source>
        <dbReference type="PROSITE" id="PS51826"/>
    </source>
</evidence>
<organism evidence="11 12">
    <name type="scientific">Roseomonas alba</name>
    <dbReference type="NCBI Taxonomy" id="2846776"/>
    <lineage>
        <taxon>Bacteria</taxon>
        <taxon>Pseudomonadati</taxon>
        <taxon>Pseudomonadota</taxon>
        <taxon>Alphaproteobacteria</taxon>
        <taxon>Acetobacterales</taxon>
        <taxon>Roseomonadaceae</taxon>
        <taxon>Roseomonas</taxon>
    </lineage>
</organism>
<evidence type="ECO:0000313" key="12">
    <source>
        <dbReference type="Proteomes" id="UP001196565"/>
    </source>
</evidence>
<evidence type="ECO:0000256" key="7">
    <source>
        <dbReference type="RuleBase" id="RU003423"/>
    </source>
</evidence>